<dbReference type="EMBL" id="CP039347">
    <property type="protein sequence ID" value="QCD85949.1"/>
    <property type="molecule type" value="Genomic_DNA"/>
</dbReference>
<organism evidence="3 4">
    <name type="scientific">Vigna unguiculata</name>
    <name type="common">Cowpea</name>
    <dbReference type="NCBI Taxonomy" id="3917"/>
    <lineage>
        <taxon>Eukaryota</taxon>
        <taxon>Viridiplantae</taxon>
        <taxon>Streptophyta</taxon>
        <taxon>Embryophyta</taxon>
        <taxon>Tracheophyta</taxon>
        <taxon>Spermatophyta</taxon>
        <taxon>Magnoliopsida</taxon>
        <taxon>eudicotyledons</taxon>
        <taxon>Gunneridae</taxon>
        <taxon>Pentapetalae</taxon>
        <taxon>rosids</taxon>
        <taxon>fabids</taxon>
        <taxon>Fabales</taxon>
        <taxon>Fabaceae</taxon>
        <taxon>Papilionoideae</taxon>
        <taxon>50 kb inversion clade</taxon>
        <taxon>NPAAA clade</taxon>
        <taxon>indigoferoid/millettioid clade</taxon>
        <taxon>Phaseoleae</taxon>
        <taxon>Vigna</taxon>
    </lineage>
</organism>
<name>A0A4D6LBN0_VIGUN</name>
<dbReference type="Proteomes" id="UP000501690">
    <property type="component" value="Linkage Group LG3"/>
</dbReference>
<evidence type="ECO:0000313" key="3">
    <source>
        <dbReference type="EMBL" id="QCD85949.1"/>
    </source>
</evidence>
<reference evidence="3 4" key="1">
    <citation type="submission" date="2019-04" db="EMBL/GenBank/DDBJ databases">
        <title>An improved genome assembly and genetic linkage map for asparagus bean, Vigna unguiculata ssp. sesquipedialis.</title>
        <authorList>
            <person name="Xia Q."/>
            <person name="Zhang R."/>
            <person name="Dong Y."/>
        </authorList>
    </citation>
    <scope>NUCLEOTIDE SEQUENCE [LARGE SCALE GENOMIC DNA]</scope>
    <source>
        <tissue evidence="3">Leaf</tissue>
    </source>
</reference>
<evidence type="ECO:0000256" key="1">
    <source>
        <dbReference type="SAM" id="Coils"/>
    </source>
</evidence>
<feature type="coiled-coil region" evidence="1">
    <location>
        <begin position="338"/>
        <end position="369"/>
    </location>
</feature>
<gene>
    <name evidence="3" type="ORF">DEO72_LG3g470</name>
</gene>
<keyword evidence="4" id="KW-1185">Reference proteome</keyword>
<feature type="region of interest" description="Disordered" evidence="2">
    <location>
        <begin position="11"/>
        <end position="36"/>
    </location>
</feature>
<evidence type="ECO:0000256" key="2">
    <source>
        <dbReference type="SAM" id="MobiDB-lite"/>
    </source>
</evidence>
<evidence type="ECO:0000313" key="4">
    <source>
        <dbReference type="Proteomes" id="UP000501690"/>
    </source>
</evidence>
<protein>
    <submittedName>
        <fullName evidence="3">Uncharacterized protein</fullName>
    </submittedName>
</protein>
<keyword evidence="1" id="KW-0175">Coiled coil</keyword>
<dbReference type="AlphaFoldDB" id="A0A4D6LBN0"/>
<sequence>MFNSSISCMVGKREVKSSPHSWNKGKKTKMEKDAQKPPGGLYLAARRLMHLNVYCGGFWVQRLAVNPCTARRLKVREHSGFCDELPGGDEFPPGDARLSFGFRQFWRSPSGKGSLAERWWQNLMVLEALSAWRHVSPARRSGSWQRLAARVPRQEIYTAAALSFIYGFVIYSASSDALRYEWVQMDCPPQLLADEFGSLGTIRTISPYLRVCGDNRVRGTREQMLVMQVALVQPSRGEGIDLGKLLRLSMVGKSVPFDNEVSRTSRTVNNMSFKILDNLDNLNDFNLADSIHTFFIGGMNRGRKSLSGDDKNNPIVEIALSVLHEGTAKNDDNGCRGRSKAEVELEEKIQKHEMLIKEMKEELKKMCYEYVGRDATDTCGGEVNVFNEDHCPPSEQKKSEPQDCDAEANLLNSGHGSPKQQEECDKVEASPSHGKQI</sequence>
<feature type="compositionally biased region" description="Basic and acidic residues" evidence="2">
    <location>
        <begin position="391"/>
        <end position="401"/>
    </location>
</feature>
<feature type="region of interest" description="Disordered" evidence="2">
    <location>
        <begin position="391"/>
        <end position="437"/>
    </location>
</feature>
<proteinExistence type="predicted"/>
<feature type="compositionally biased region" description="Polar residues" evidence="2">
    <location>
        <begin position="410"/>
        <end position="419"/>
    </location>
</feature>
<accession>A0A4D6LBN0</accession>